<dbReference type="Gene3D" id="3.30.200.20">
    <property type="entry name" value="Phosphorylase Kinase, domain 1"/>
    <property type="match status" value="1"/>
</dbReference>
<evidence type="ECO:0000313" key="14">
    <source>
        <dbReference type="EMBL" id="RNA10811.1"/>
    </source>
</evidence>
<evidence type="ECO:0000256" key="5">
    <source>
        <dbReference type="ARBA" id="ARBA00022679"/>
    </source>
</evidence>
<evidence type="ECO:0000313" key="15">
    <source>
        <dbReference type="Proteomes" id="UP000276133"/>
    </source>
</evidence>
<feature type="compositionally biased region" description="Basic and acidic residues" evidence="12">
    <location>
        <begin position="707"/>
        <end position="717"/>
    </location>
</feature>
<evidence type="ECO:0000256" key="6">
    <source>
        <dbReference type="ARBA" id="ARBA00022741"/>
    </source>
</evidence>
<protein>
    <recommendedName>
        <fullName evidence="2">IkappaB kinase</fullName>
        <ecNumber evidence="2">2.7.11.10</ecNumber>
    </recommendedName>
</protein>
<feature type="coiled-coil region" evidence="11">
    <location>
        <begin position="513"/>
        <end position="540"/>
    </location>
</feature>
<sequence length="799" mass="92618">MVDDQTISFHNFVWGRNDVIGAGATSLVFKAICQESGNYFAVKVFNDRARLRSNTIQSRELDLLQRINHENVVKLIDKDEQTAHKYSLRLIVMEYCNGGSLTTLIEEPENIYGLQQKEFLLVLKHITCGIIELHKLKIVHRDIKPSNILLQILPTGEHVYKLSDFGAARQVEMEDGQFTSVYGTEEYLYPDVYEKALIYRNLNKTFRTGIDLWSIGVTLYHVATGMLPFRPIGGRRNRETMIQITRGKPTGFISGIQNQIDGQIEYSNRLPETCQLSKKLQELLVPMLAGLMENNYDLMLSFDKFFEISSYIYNLTFVNVMNLDTCQIIELPFEKNEKLVDLKRKIEIETKIESSCQLLIYNNLLIDSLVNETQTIDTFPIMDKEHPCILFSLNRSLSCDNLEIIKSIPSIRCKQKPKSAAEIIVWSKETCGSIFYIKREIYLVTTIIELLKLSAIAFKSYMPEMKLKNQNLLHNFKSTLKSLETKIGIMDKLDDCLNKLNLSLKTTPNDCSYMDIKNDLKKYKDEISVYESEINCLTDKINENQNFEFLVQNSSLTWRWRSEADALGKTKKKGFRLKESDQEEFENSRFTEFKINNIIRTRDEATKLYQEVIIVRFYDFYLRFEKWMSDLIKLHNDIMSVQQKLVECDKAITAPFERIDASLDSKINNILELIIFKSSDNSDTLILKHFSPETPKHTLSSGASKADSYDSKMSSDKDDNINGKYSNLNDDCLVGTIRDFKLQAEEIEKILDDNSSLLKYLQEQIFTNQLMQNKPQEEIQDLKDFFPIFKINLLKILKN</sequence>
<evidence type="ECO:0000256" key="2">
    <source>
        <dbReference type="ARBA" id="ARBA00012442"/>
    </source>
</evidence>
<dbReference type="GO" id="GO:0005524">
    <property type="term" value="F:ATP binding"/>
    <property type="evidence" value="ECO:0007669"/>
    <property type="project" value="UniProtKB-UniRule"/>
</dbReference>
<keyword evidence="15" id="KW-1185">Reference proteome</keyword>
<feature type="domain" description="Protein kinase" evidence="13">
    <location>
        <begin position="14"/>
        <end position="312"/>
    </location>
</feature>
<dbReference type="InterPro" id="IPR011009">
    <property type="entry name" value="Kinase-like_dom_sf"/>
</dbReference>
<dbReference type="STRING" id="10195.A0A3M7QIF8"/>
<reference evidence="14 15" key="1">
    <citation type="journal article" date="2018" name="Sci. Rep.">
        <title>Genomic signatures of local adaptation to the degree of environmental predictability in rotifers.</title>
        <authorList>
            <person name="Franch-Gras L."/>
            <person name="Hahn C."/>
            <person name="Garcia-Roger E.M."/>
            <person name="Carmona M.J."/>
            <person name="Serra M."/>
            <person name="Gomez A."/>
        </authorList>
    </citation>
    <scope>NUCLEOTIDE SEQUENCE [LARGE SCALE GENOMIC DNA]</scope>
    <source>
        <strain evidence="14">HYR1</strain>
    </source>
</reference>
<evidence type="ECO:0000259" key="13">
    <source>
        <dbReference type="PROSITE" id="PS50011"/>
    </source>
</evidence>
<dbReference type="InterPro" id="IPR029071">
    <property type="entry name" value="Ubiquitin-like_domsf"/>
</dbReference>
<evidence type="ECO:0000256" key="9">
    <source>
        <dbReference type="ARBA" id="ARBA00048789"/>
    </source>
</evidence>
<keyword evidence="11" id="KW-0175">Coiled coil</keyword>
<dbReference type="OrthoDB" id="10013850at2759"/>
<feature type="binding site" evidence="10">
    <location>
        <position position="43"/>
    </location>
    <ligand>
        <name>ATP</name>
        <dbReference type="ChEBI" id="CHEBI:30616"/>
    </ligand>
</feature>
<dbReference type="SMART" id="SM00220">
    <property type="entry name" value="S_TKc"/>
    <property type="match status" value="1"/>
</dbReference>
<evidence type="ECO:0000256" key="3">
    <source>
        <dbReference type="ARBA" id="ARBA00022490"/>
    </source>
</evidence>
<organism evidence="14 15">
    <name type="scientific">Brachionus plicatilis</name>
    <name type="common">Marine rotifer</name>
    <name type="synonym">Brachionus muelleri</name>
    <dbReference type="NCBI Taxonomy" id="10195"/>
    <lineage>
        <taxon>Eukaryota</taxon>
        <taxon>Metazoa</taxon>
        <taxon>Spiralia</taxon>
        <taxon>Gnathifera</taxon>
        <taxon>Rotifera</taxon>
        <taxon>Eurotatoria</taxon>
        <taxon>Monogononta</taxon>
        <taxon>Pseudotrocha</taxon>
        <taxon>Ploima</taxon>
        <taxon>Brachionidae</taxon>
        <taxon>Brachionus</taxon>
    </lineage>
</organism>
<dbReference type="PROSITE" id="PS50011">
    <property type="entry name" value="PROTEIN_KINASE_DOM"/>
    <property type="match status" value="1"/>
</dbReference>
<keyword evidence="6 10" id="KW-0547">Nucleotide-binding</keyword>
<dbReference type="SUPFAM" id="SSF54236">
    <property type="entry name" value="Ubiquitin-like"/>
    <property type="match status" value="1"/>
</dbReference>
<dbReference type="EMBL" id="REGN01006111">
    <property type="protein sequence ID" value="RNA10811.1"/>
    <property type="molecule type" value="Genomic_DNA"/>
</dbReference>
<dbReference type="PROSITE" id="PS00107">
    <property type="entry name" value="PROTEIN_KINASE_ATP"/>
    <property type="match status" value="1"/>
</dbReference>
<evidence type="ECO:0000256" key="4">
    <source>
        <dbReference type="ARBA" id="ARBA00022527"/>
    </source>
</evidence>
<keyword evidence="8 10" id="KW-0067">ATP-binding</keyword>
<keyword evidence="3" id="KW-0963">Cytoplasm</keyword>
<dbReference type="InterPro" id="IPR017441">
    <property type="entry name" value="Protein_kinase_ATP_BS"/>
</dbReference>
<dbReference type="GO" id="GO:0005737">
    <property type="term" value="C:cytoplasm"/>
    <property type="evidence" value="ECO:0007669"/>
    <property type="project" value="UniProtKB-SubCell"/>
</dbReference>
<name>A0A3M7QIF8_BRAPC</name>
<dbReference type="EC" id="2.7.11.10" evidence="2"/>
<dbReference type="SUPFAM" id="SSF56112">
    <property type="entry name" value="Protein kinase-like (PK-like)"/>
    <property type="match status" value="1"/>
</dbReference>
<accession>A0A3M7QIF8</accession>
<dbReference type="FunFam" id="1.10.510.10:FF:000100">
    <property type="entry name" value="inhibitor of nuclear factor kappa-B kinase subunit epsilon"/>
    <property type="match status" value="1"/>
</dbReference>
<dbReference type="AlphaFoldDB" id="A0A3M7QIF8"/>
<dbReference type="Proteomes" id="UP000276133">
    <property type="component" value="Unassembled WGS sequence"/>
</dbReference>
<evidence type="ECO:0000256" key="8">
    <source>
        <dbReference type="ARBA" id="ARBA00022840"/>
    </source>
</evidence>
<evidence type="ECO:0000256" key="7">
    <source>
        <dbReference type="ARBA" id="ARBA00022777"/>
    </source>
</evidence>
<evidence type="ECO:0000256" key="11">
    <source>
        <dbReference type="SAM" id="Coils"/>
    </source>
</evidence>
<dbReference type="InterPro" id="IPR000719">
    <property type="entry name" value="Prot_kinase_dom"/>
</dbReference>
<dbReference type="Gene3D" id="1.10.510.10">
    <property type="entry name" value="Transferase(Phosphotransferase) domain 1"/>
    <property type="match status" value="1"/>
</dbReference>
<comment type="caution">
    <text evidence="14">The sequence shown here is derived from an EMBL/GenBank/DDBJ whole genome shotgun (WGS) entry which is preliminary data.</text>
</comment>
<evidence type="ECO:0000256" key="1">
    <source>
        <dbReference type="ARBA" id="ARBA00004496"/>
    </source>
</evidence>
<dbReference type="PROSITE" id="PS00108">
    <property type="entry name" value="PROTEIN_KINASE_ST"/>
    <property type="match status" value="1"/>
</dbReference>
<dbReference type="Gene3D" id="3.10.20.90">
    <property type="entry name" value="Phosphatidylinositol 3-kinase Catalytic Subunit, Chain A, domain 1"/>
    <property type="match status" value="1"/>
</dbReference>
<dbReference type="Pfam" id="PF00069">
    <property type="entry name" value="Pkinase"/>
    <property type="match status" value="1"/>
</dbReference>
<dbReference type="InterPro" id="IPR008271">
    <property type="entry name" value="Ser/Thr_kinase_AS"/>
</dbReference>
<gene>
    <name evidence="14" type="ORF">BpHYR1_043162</name>
</gene>
<proteinExistence type="predicted"/>
<keyword evidence="5" id="KW-0808">Transferase</keyword>
<dbReference type="PANTHER" id="PTHR22969">
    <property type="entry name" value="IKB KINASE"/>
    <property type="match status" value="1"/>
</dbReference>
<evidence type="ECO:0000256" key="10">
    <source>
        <dbReference type="PROSITE-ProRule" id="PRU10141"/>
    </source>
</evidence>
<feature type="region of interest" description="Disordered" evidence="12">
    <location>
        <begin position="695"/>
        <end position="717"/>
    </location>
</feature>
<dbReference type="GO" id="GO:0008384">
    <property type="term" value="F:IkappaB kinase activity"/>
    <property type="evidence" value="ECO:0007669"/>
    <property type="project" value="UniProtKB-EC"/>
</dbReference>
<evidence type="ECO:0000256" key="12">
    <source>
        <dbReference type="SAM" id="MobiDB-lite"/>
    </source>
</evidence>
<comment type="subcellular location">
    <subcellularLocation>
        <location evidence="1">Cytoplasm</location>
    </subcellularLocation>
</comment>
<comment type="catalytic activity">
    <reaction evidence="9">
        <text>L-seryl-[I-kappa-B protein] + ATP = O-phospho-L-seryl-[I-kappa-B protein] + ADP + H(+)</text>
        <dbReference type="Rhea" id="RHEA:19073"/>
        <dbReference type="Rhea" id="RHEA-COMP:13698"/>
        <dbReference type="Rhea" id="RHEA-COMP:13699"/>
        <dbReference type="ChEBI" id="CHEBI:15378"/>
        <dbReference type="ChEBI" id="CHEBI:29999"/>
        <dbReference type="ChEBI" id="CHEBI:30616"/>
        <dbReference type="ChEBI" id="CHEBI:83421"/>
        <dbReference type="ChEBI" id="CHEBI:456216"/>
        <dbReference type="EC" id="2.7.11.10"/>
    </reaction>
</comment>
<keyword evidence="7 14" id="KW-0418">Kinase</keyword>
<keyword evidence="4" id="KW-0723">Serine/threonine-protein kinase</keyword>
<dbReference type="InterPro" id="IPR051180">
    <property type="entry name" value="IKK"/>
</dbReference>
<dbReference type="PANTHER" id="PTHR22969:SF15">
    <property type="entry name" value="FI05319P"/>
    <property type="match status" value="1"/>
</dbReference>